<gene>
    <name evidence="2" type="ORF">Pa4123_43930</name>
</gene>
<dbReference type="RefSeq" id="WP_281898561.1">
    <property type="nucleotide sequence ID" value="NZ_BSDI01000021.1"/>
</dbReference>
<evidence type="ECO:0000259" key="1">
    <source>
        <dbReference type="Pfam" id="PF03417"/>
    </source>
</evidence>
<dbReference type="Gene3D" id="3.60.60.10">
    <property type="entry name" value="Penicillin V Acylase, Chain A"/>
    <property type="match status" value="1"/>
</dbReference>
<dbReference type="InterPro" id="IPR005079">
    <property type="entry name" value="Peptidase_C45_hydrolase"/>
</dbReference>
<dbReference type="InterPro" id="IPR047794">
    <property type="entry name" value="C45_proenzyme-like"/>
</dbReference>
<organism evidence="2 3">
    <name type="scientific">Phytohabitans aurantiacus</name>
    <dbReference type="NCBI Taxonomy" id="3016789"/>
    <lineage>
        <taxon>Bacteria</taxon>
        <taxon>Bacillati</taxon>
        <taxon>Actinomycetota</taxon>
        <taxon>Actinomycetes</taxon>
        <taxon>Micromonosporales</taxon>
        <taxon>Micromonosporaceae</taxon>
    </lineage>
</organism>
<dbReference type="InterPro" id="IPR029055">
    <property type="entry name" value="Ntn_hydrolases_N"/>
</dbReference>
<dbReference type="NCBIfam" id="NF040521">
    <property type="entry name" value="C45_proenzyme"/>
    <property type="match status" value="1"/>
</dbReference>
<dbReference type="SUPFAM" id="SSF56235">
    <property type="entry name" value="N-terminal nucleophile aminohydrolases (Ntn hydrolases)"/>
    <property type="match status" value="1"/>
</dbReference>
<proteinExistence type="predicted"/>
<accession>A0ABQ5QX50</accession>
<evidence type="ECO:0000313" key="3">
    <source>
        <dbReference type="Proteomes" id="UP001144280"/>
    </source>
</evidence>
<dbReference type="Pfam" id="PF03417">
    <property type="entry name" value="AAT"/>
    <property type="match status" value="1"/>
</dbReference>
<dbReference type="Proteomes" id="UP001144280">
    <property type="component" value="Unassembled WGS sequence"/>
</dbReference>
<evidence type="ECO:0000313" key="2">
    <source>
        <dbReference type="EMBL" id="GLH99118.1"/>
    </source>
</evidence>
<dbReference type="EMBL" id="BSDI01000021">
    <property type="protein sequence ID" value="GLH99118.1"/>
    <property type="molecule type" value="Genomic_DNA"/>
</dbReference>
<protein>
    <recommendedName>
        <fullName evidence="1">Peptidase C45 hydrolase domain-containing protein</fullName>
    </recommendedName>
</protein>
<reference evidence="2" key="1">
    <citation type="submission" date="2022-12" db="EMBL/GenBank/DDBJ databases">
        <title>New Phytohabitans aurantiacus sp. RD004123 nov., an actinomycete isolated from soil.</title>
        <authorList>
            <person name="Triningsih D.W."/>
            <person name="Harunari E."/>
            <person name="Igarashi Y."/>
        </authorList>
    </citation>
    <scope>NUCLEOTIDE SEQUENCE</scope>
    <source>
        <strain evidence="2">RD004123</strain>
    </source>
</reference>
<sequence>MELTFRAIDVGDGRDGRWAKQAEPVWPVIAGETDPSALEPAGEAAARELFATHMPELVPVLDGLAAELDRPGAAGVLTQAALKPFFSGCSMASAPGALVRNYDFDPEHCERTVVASRFLRPVIGMGDFLWGLLDGMNDAGLAVALSFGGRFVHGRGMSILLVVRYLLETCASVDEAWRVVAGMPVSTAQNLILVDREQAAVVHLGPDRKAARVDEGCVTNHQDAPVPADQEAWGATGRRLAALRAMPDPSADELVAAMLRPPLYQTRYAEGMGTVYTADYRPAQGRVTYAWPAHRHEQSFERFTPEEWTVRVG</sequence>
<keyword evidence="3" id="KW-1185">Reference proteome</keyword>
<name>A0ABQ5QX50_9ACTN</name>
<comment type="caution">
    <text evidence="2">The sequence shown here is derived from an EMBL/GenBank/DDBJ whole genome shotgun (WGS) entry which is preliminary data.</text>
</comment>
<feature type="domain" description="Peptidase C45 hydrolase" evidence="1">
    <location>
        <begin position="97"/>
        <end position="294"/>
    </location>
</feature>